<evidence type="ECO:0000313" key="3">
    <source>
        <dbReference type="EMBL" id="QDO96292.1"/>
    </source>
</evidence>
<organism evidence="3 4">
    <name type="scientific">Ferrovibrio terrae</name>
    <dbReference type="NCBI Taxonomy" id="2594003"/>
    <lineage>
        <taxon>Bacteria</taxon>
        <taxon>Pseudomonadati</taxon>
        <taxon>Pseudomonadota</taxon>
        <taxon>Alphaproteobacteria</taxon>
        <taxon>Rhodospirillales</taxon>
        <taxon>Rhodospirillaceae</taxon>
        <taxon>Ferrovibrio</taxon>
    </lineage>
</organism>
<evidence type="ECO:0000256" key="2">
    <source>
        <dbReference type="SAM" id="Phobius"/>
    </source>
</evidence>
<gene>
    <name evidence="3" type="ORF">FNB15_02925</name>
</gene>
<dbReference type="RefSeq" id="WP_144067273.1">
    <property type="nucleotide sequence ID" value="NZ_CP041636.1"/>
</dbReference>
<dbReference type="KEGG" id="fer:FNB15_02925"/>
<proteinExistence type="predicted"/>
<keyword evidence="2" id="KW-0472">Membrane</keyword>
<name>A0A516GXR5_9PROT</name>
<dbReference type="AlphaFoldDB" id="A0A516GXR5"/>
<dbReference type="Proteomes" id="UP000317496">
    <property type="component" value="Chromosome"/>
</dbReference>
<feature type="compositionally biased region" description="Basic and acidic residues" evidence="1">
    <location>
        <begin position="119"/>
        <end position="128"/>
    </location>
</feature>
<feature type="region of interest" description="Disordered" evidence="1">
    <location>
        <begin position="99"/>
        <end position="128"/>
    </location>
</feature>
<evidence type="ECO:0000313" key="4">
    <source>
        <dbReference type="Proteomes" id="UP000317496"/>
    </source>
</evidence>
<evidence type="ECO:0000256" key="1">
    <source>
        <dbReference type="SAM" id="MobiDB-lite"/>
    </source>
</evidence>
<feature type="transmembrane region" description="Helical" evidence="2">
    <location>
        <begin position="12"/>
        <end position="33"/>
    </location>
</feature>
<keyword evidence="4" id="KW-1185">Reference proteome</keyword>
<accession>A0A516GXR5</accession>
<dbReference type="EMBL" id="CP041636">
    <property type="protein sequence ID" value="QDO96292.1"/>
    <property type="molecule type" value="Genomic_DNA"/>
</dbReference>
<protein>
    <submittedName>
        <fullName evidence="3">Uncharacterized protein</fullName>
    </submittedName>
</protein>
<reference evidence="3 4" key="1">
    <citation type="submission" date="2019-07" db="EMBL/GenBank/DDBJ databases">
        <title>Genome sequencing for Ferrovibrio sp. K5.</title>
        <authorList>
            <person name="Park S.-J."/>
        </authorList>
    </citation>
    <scope>NUCLEOTIDE SEQUENCE [LARGE SCALE GENOMIC DNA]</scope>
    <source>
        <strain evidence="3 4">K5</strain>
    </source>
</reference>
<sequence>MPTPLRRIDRRLLISSIGAAIVIFTLAGVGYALRPAARHAEAAFYTPGVTPKREDCVIAKMKTYNKLDKQMLQNIAFECELTVQSIEGHEKLRQAWEERQAVREAGPKPATPEATVPAETDRMRRVWR</sequence>
<keyword evidence="2" id="KW-0812">Transmembrane</keyword>
<keyword evidence="2" id="KW-1133">Transmembrane helix</keyword>